<protein>
    <submittedName>
        <fullName evidence="2">Uncharacterized protein</fullName>
    </submittedName>
</protein>
<dbReference type="Proteomes" id="UP000618460">
    <property type="component" value="Unassembled WGS sequence"/>
</dbReference>
<dbReference type="RefSeq" id="WP_117155498.1">
    <property type="nucleotide sequence ID" value="NZ_BMLG01000011.1"/>
</dbReference>
<reference evidence="2" key="2">
    <citation type="submission" date="2020-09" db="EMBL/GenBank/DDBJ databases">
        <authorList>
            <person name="Sun Q."/>
            <person name="Zhou Y."/>
        </authorList>
    </citation>
    <scope>NUCLEOTIDE SEQUENCE</scope>
    <source>
        <strain evidence="2">CGMCC 1.6333</strain>
    </source>
</reference>
<evidence type="ECO:0000313" key="2">
    <source>
        <dbReference type="EMBL" id="GGM34546.1"/>
    </source>
</evidence>
<accession>A0A917WVX4</accession>
<keyword evidence="3" id="KW-1185">Reference proteome</keyword>
<dbReference type="OrthoDB" id="2968398at2"/>
<proteinExistence type="predicted"/>
<dbReference type="EMBL" id="BMLG01000011">
    <property type="protein sequence ID" value="GGM34546.1"/>
    <property type="molecule type" value="Genomic_DNA"/>
</dbReference>
<evidence type="ECO:0000313" key="3">
    <source>
        <dbReference type="Proteomes" id="UP000618460"/>
    </source>
</evidence>
<evidence type="ECO:0000256" key="1">
    <source>
        <dbReference type="SAM" id="SignalP"/>
    </source>
</evidence>
<gene>
    <name evidence="2" type="ORF">GCM10011351_20630</name>
</gene>
<keyword evidence="1" id="KW-0732">Signal</keyword>
<organism evidence="2 3">
    <name type="scientific">Paraliobacillus quinghaiensis</name>
    <dbReference type="NCBI Taxonomy" id="470815"/>
    <lineage>
        <taxon>Bacteria</taxon>
        <taxon>Bacillati</taxon>
        <taxon>Bacillota</taxon>
        <taxon>Bacilli</taxon>
        <taxon>Bacillales</taxon>
        <taxon>Bacillaceae</taxon>
        <taxon>Paraliobacillus</taxon>
    </lineage>
</organism>
<comment type="caution">
    <text evidence="2">The sequence shown here is derived from an EMBL/GenBank/DDBJ whole genome shotgun (WGS) entry which is preliminary data.</text>
</comment>
<reference evidence="2" key="1">
    <citation type="journal article" date="2014" name="Int. J. Syst. Evol. Microbiol.">
        <title>Complete genome sequence of Corynebacterium casei LMG S-19264T (=DSM 44701T), isolated from a smear-ripened cheese.</title>
        <authorList>
            <consortium name="US DOE Joint Genome Institute (JGI-PGF)"/>
            <person name="Walter F."/>
            <person name="Albersmeier A."/>
            <person name="Kalinowski J."/>
            <person name="Ruckert C."/>
        </authorList>
    </citation>
    <scope>NUCLEOTIDE SEQUENCE</scope>
    <source>
        <strain evidence="2">CGMCC 1.6333</strain>
    </source>
</reference>
<sequence>MRKIQKLLVGILSLAMVTSQFAPFTVEAASTTKLDNKVNIVNKGENSWEYIQEIDSETYKIIEESDPNTGEVTSYVKKKNDNGEFVLEKTHYTKPIENGIEVETIENGSKTIEQINTDYKIKKSEKIDFDNNLVTFDNNLVTLDNDELTPWLYSYTSYNDINFSAITVGIVSAALSSALGLPSKASFIFSAATTIASSFIPTVYTKQVRYVKNMKGTTILAGIMDYNYIYEYSNFTGLIEAGTEIDCATGFVCN</sequence>
<feature type="signal peptide" evidence="1">
    <location>
        <begin position="1"/>
        <end position="22"/>
    </location>
</feature>
<feature type="chain" id="PRO_5038649146" evidence="1">
    <location>
        <begin position="23"/>
        <end position="254"/>
    </location>
</feature>
<dbReference type="AlphaFoldDB" id="A0A917WVX4"/>
<name>A0A917WVX4_9BACI</name>